<gene>
    <name evidence="2" type="ORF">BpHYR1_015043</name>
</gene>
<feature type="transmembrane region" description="Helical" evidence="1">
    <location>
        <begin position="166"/>
        <end position="186"/>
    </location>
</feature>
<reference evidence="2 3" key="1">
    <citation type="journal article" date="2018" name="Sci. Rep.">
        <title>Genomic signatures of local adaptation to the degree of environmental predictability in rotifers.</title>
        <authorList>
            <person name="Franch-Gras L."/>
            <person name="Hahn C."/>
            <person name="Garcia-Roger E.M."/>
            <person name="Carmona M.J."/>
            <person name="Serra M."/>
            <person name="Gomez A."/>
        </authorList>
    </citation>
    <scope>NUCLEOTIDE SEQUENCE [LARGE SCALE GENOMIC DNA]</scope>
    <source>
        <strain evidence="2">HYR1</strain>
    </source>
</reference>
<keyword evidence="1" id="KW-1133">Transmembrane helix</keyword>
<accession>A0A3M7P5V5</accession>
<feature type="non-terminal residue" evidence="2">
    <location>
        <position position="187"/>
    </location>
</feature>
<keyword evidence="3" id="KW-1185">Reference proteome</keyword>
<protein>
    <submittedName>
        <fullName evidence="2">Uncharacterized protein</fullName>
    </submittedName>
</protein>
<proteinExistence type="predicted"/>
<dbReference type="AlphaFoldDB" id="A0A3M7P5V5"/>
<sequence length="187" mass="21529">MPKHTRVYPKVVKTHDNFRKSNYGNKRVSSSLYQNTSMNELLQINKFDILDQDQTTTKFAPLIEEKLLSQEKVDQDKPDERKEEFLAKKNPKCNIDRLKDFPFVFCAWVVVIQTMSGLAQMCLQVVLLVKNTPLNKVSGGIWSGTYGLSLAYLMSIIIIKRNYRIYIASMFLNLVAIFVFIALAIIN</sequence>
<feature type="transmembrane region" description="Helical" evidence="1">
    <location>
        <begin position="101"/>
        <end position="129"/>
    </location>
</feature>
<keyword evidence="1" id="KW-0812">Transmembrane</keyword>
<feature type="transmembrane region" description="Helical" evidence="1">
    <location>
        <begin position="141"/>
        <end position="159"/>
    </location>
</feature>
<comment type="caution">
    <text evidence="2">The sequence shown here is derived from an EMBL/GenBank/DDBJ whole genome shotgun (WGS) entry which is preliminary data.</text>
</comment>
<name>A0A3M7P5V5_BRAPC</name>
<dbReference type="Proteomes" id="UP000276133">
    <property type="component" value="Unassembled WGS sequence"/>
</dbReference>
<evidence type="ECO:0000256" key="1">
    <source>
        <dbReference type="SAM" id="Phobius"/>
    </source>
</evidence>
<evidence type="ECO:0000313" key="2">
    <source>
        <dbReference type="EMBL" id="RMZ94074.1"/>
    </source>
</evidence>
<evidence type="ECO:0000313" key="3">
    <source>
        <dbReference type="Proteomes" id="UP000276133"/>
    </source>
</evidence>
<keyword evidence="1" id="KW-0472">Membrane</keyword>
<dbReference type="EMBL" id="REGN01013320">
    <property type="protein sequence ID" value="RMZ94074.1"/>
    <property type="molecule type" value="Genomic_DNA"/>
</dbReference>
<organism evidence="2 3">
    <name type="scientific">Brachionus plicatilis</name>
    <name type="common">Marine rotifer</name>
    <name type="synonym">Brachionus muelleri</name>
    <dbReference type="NCBI Taxonomy" id="10195"/>
    <lineage>
        <taxon>Eukaryota</taxon>
        <taxon>Metazoa</taxon>
        <taxon>Spiralia</taxon>
        <taxon>Gnathifera</taxon>
        <taxon>Rotifera</taxon>
        <taxon>Eurotatoria</taxon>
        <taxon>Monogononta</taxon>
        <taxon>Pseudotrocha</taxon>
        <taxon>Ploima</taxon>
        <taxon>Brachionidae</taxon>
        <taxon>Brachionus</taxon>
    </lineage>
</organism>